<dbReference type="RefSeq" id="WP_265418510.1">
    <property type="nucleotide sequence ID" value="NZ_CP093443.1"/>
</dbReference>
<dbReference type="Proteomes" id="UP001064879">
    <property type="component" value="Chromosome"/>
</dbReference>
<evidence type="ECO:0000313" key="3">
    <source>
        <dbReference type="Proteomes" id="UP001064879"/>
    </source>
</evidence>
<accession>A0ABY5SMZ9</accession>
<feature type="compositionally biased region" description="Basic and acidic residues" evidence="1">
    <location>
        <begin position="1"/>
        <end position="24"/>
    </location>
</feature>
<feature type="region of interest" description="Disordered" evidence="1">
    <location>
        <begin position="1"/>
        <end position="79"/>
    </location>
</feature>
<protein>
    <submittedName>
        <fullName evidence="2">Uncharacterized protein</fullName>
    </submittedName>
</protein>
<feature type="compositionally biased region" description="Low complexity" evidence="1">
    <location>
        <begin position="36"/>
        <end position="52"/>
    </location>
</feature>
<reference evidence="2" key="1">
    <citation type="submission" date="2022-03" db="EMBL/GenBank/DDBJ databases">
        <title>Brevibacterium spongiae sp. nov., isolated from marine sponge.</title>
        <authorList>
            <person name="Li Z."/>
            <person name="Zhang M."/>
        </authorList>
    </citation>
    <scope>NUCLEOTIDE SEQUENCE</scope>
    <source>
        <strain evidence="2">WHS-Z9</strain>
    </source>
</reference>
<sequence length="391" mass="43150">MITRRELRLQREAAERAERERADAARYQGAPDADRSPAPAADRSPASDASAASRRRTGMPSTGRPGYGEHRASAPVDTPTSADLRGFHLLLLDDAVEISDALALIHNKLPDLNPTLDEHAQMRLSRHSRLSSGTVLDPADAAALEVPDWAHHAIVVDCPRDRQPTPPPDWFADADGLNEAFPDGMPDREEERILSLMLAIASRLHTGVRLADEPGLPTRVIIPDPEAKVDLYLYSPYWLEPQVALELVRRHAPHAFQQSLPTPDEDVLAQASIDDPLFDASAPVILDGYALLVPLGDIDESAGSLEIRVMEAEWLPPIVAAHTDSPQIEYHVHWMDTESQRYRPNPRRRFRRMRAEVARLTDAIGAEILVGSDGVGVDENGFLVTSRQLRG</sequence>
<gene>
    <name evidence="2" type="ORF">L1F31_17540</name>
</gene>
<evidence type="ECO:0000256" key="1">
    <source>
        <dbReference type="SAM" id="MobiDB-lite"/>
    </source>
</evidence>
<keyword evidence="3" id="KW-1185">Reference proteome</keyword>
<proteinExistence type="predicted"/>
<evidence type="ECO:0000313" key="2">
    <source>
        <dbReference type="EMBL" id="UVI35893.1"/>
    </source>
</evidence>
<dbReference type="EMBL" id="CP093443">
    <property type="protein sequence ID" value="UVI35893.1"/>
    <property type="molecule type" value="Genomic_DNA"/>
</dbReference>
<organism evidence="2 3">
    <name type="scientific">Brevibacterium spongiae</name>
    <dbReference type="NCBI Taxonomy" id="2909672"/>
    <lineage>
        <taxon>Bacteria</taxon>
        <taxon>Bacillati</taxon>
        <taxon>Actinomycetota</taxon>
        <taxon>Actinomycetes</taxon>
        <taxon>Micrococcales</taxon>
        <taxon>Brevibacteriaceae</taxon>
        <taxon>Brevibacterium</taxon>
    </lineage>
</organism>
<name>A0ABY5SMZ9_9MICO</name>